<accession>A0AC60QSC0</accession>
<keyword evidence="2" id="KW-1185">Reference proteome</keyword>
<name>A0AC60QSC0_IXOPE</name>
<reference evidence="1 2" key="1">
    <citation type="journal article" date="2020" name="Cell">
        <title>Large-Scale Comparative Analyses of Tick Genomes Elucidate Their Genetic Diversity and Vector Capacities.</title>
        <authorList>
            <consortium name="Tick Genome and Microbiome Consortium (TIGMIC)"/>
            <person name="Jia N."/>
            <person name="Wang J."/>
            <person name="Shi W."/>
            <person name="Du L."/>
            <person name="Sun Y."/>
            <person name="Zhan W."/>
            <person name="Jiang J.F."/>
            <person name="Wang Q."/>
            <person name="Zhang B."/>
            <person name="Ji P."/>
            <person name="Bell-Sakyi L."/>
            <person name="Cui X.M."/>
            <person name="Yuan T.T."/>
            <person name="Jiang B.G."/>
            <person name="Yang W.F."/>
            <person name="Lam T.T."/>
            <person name="Chang Q.C."/>
            <person name="Ding S.J."/>
            <person name="Wang X.J."/>
            <person name="Zhu J.G."/>
            <person name="Ruan X.D."/>
            <person name="Zhao L."/>
            <person name="Wei J.T."/>
            <person name="Ye R.Z."/>
            <person name="Que T.C."/>
            <person name="Du C.H."/>
            <person name="Zhou Y.H."/>
            <person name="Cheng J.X."/>
            <person name="Dai P.F."/>
            <person name="Guo W.B."/>
            <person name="Han X.H."/>
            <person name="Huang E.J."/>
            <person name="Li L.F."/>
            <person name="Wei W."/>
            <person name="Gao Y.C."/>
            <person name="Liu J.Z."/>
            <person name="Shao H.Z."/>
            <person name="Wang X."/>
            <person name="Wang C.C."/>
            <person name="Yang T.C."/>
            <person name="Huo Q.B."/>
            <person name="Li W."/>
            <person name="Chen H.Y."/>
            <person name="Chen S.E."/>
            <person name="Zhou L.G."/>
            <person name="Ni X.B."/>
            <person name="Tian J.H."/>
            <person name="Sheng Y."/>
            <person name="Liu T."/>
            <person name="Pan Y.S."/>
            <person name="Xia L.Y."/>
            <person name="Li J."/>
            <person name="Zhao F."/>
            <person name="Cao W.C."/>
        </authorList>
    </citation>
    <scope>NUCLEOTIDE SEQUENCE [LARGE SCALE GENOMIC DNA]</scope>
    <source>
        <strain evidence="1">Iper-2018</strain>
    </source>
</reference>
<evidence type="ECO:0000313" key="1">
    <source>
        <dbReference type="EMBL" id="KAG0441785.1"/>
    </source>
</evidence>
<protein>
    <submittedName>
        <fullName evidence="1">Uncharacterized protein</fullName>
    </submittedName>
</protein>
<organism evidence="1 2">
    <name type="scientific">Ixodes persulcatus</name>
    <name type="common">Taiga tick</name>
    <dbReference type="NCBI Taxonomy" id="34615"/>
    <lineage>
        <taxon>Eukaryota</taxon>
        <taxon>Metazoa</taxon>
        <taxon>Ecdysozoa</taxon>
        <taxon>Arthropoda</taxon>
        <taxon>Chelicerata</taxon>
        <taxon>Arachnida</taxon>
        <taxon>Acari</taxon>
        <taxon>Parasitiformes</taxon>
        <taxon>Ixodida</taxon>
        <taxon>Ixodoidea</taxon>
        <taxon>Ixodidae</taxon>
        <taxon>Ixodinae</taxon>
        <taxon>Ixodes</taxon>
    </lineage>
</organism>
<comment type="caution">
    <text evidence="1">The sequence shown here is derived from an EMBL/GenBank/DDBJ whole genome shotgun (WGS) entry which is preliminary data.</text>
</comment>
<gene>
    <name evidence="1" type="ORF">HPB47_015851</name>
</gene>
<sequence>MIDLHPGPVFSRKVRCWNSAHGCNFAGPVSALLEHFENDCVHHRASCPRCHQDVPQLHLVQHCADNCSPASGERGVEPTPPVLNDLEKACAEFRQTFAQLWDQNYEPQTSLNSVSRDLKHGLPTETIQALLCAISAFEDTGTMHCVTGFAPGLDWRPLDFVEPLPSDRVCELCGVLARRATALPCSHLLCETCYEGVVACGRCPLDGDTHNVDSVKMIDLHPGPVLKLKVRCWNSAHGCNFTGPVSAILEHFENDCVHHRALCPRCHQDVPRLHLVQHCADNCSPASGERGVEPTRPVLSDLEKACAEFRQSFAELRNQNYELQTSLNSVARDLKHGLPSETIQTLLCAISGILRDDRVAPIVEMTLSSCTGSRGGSSSKCSGEGSRADSLDDMTTFCVDVFTGHPGSNQRLLEVSALCPAQTRKHYGLVF</sequence>
<dbReference type="Proteomes" id="UP000805193">
    <property type="component" value="Unassembled WGS sequence"/>
</dbReference>
<dbReference type="EMBL" id="JABSTQ010004552">
    <property type="protein sequence ID" value="KAG0441785.1"/>
    <property type="molecule type" value="Genomic_DNA"/>
</dbReference>
<proteinExistence type="predicted"/>
<evidence type="ECO:0000313" key="2">
    <source>
        <dbReference type="Proteomes" id="UP000805193"/>
    </source>
</evidence>